<dbReference type="EMBL" id="CAJVPS010019931">
    <property type="protein sequence ID" value="CAG8702734.1"/>
    <property type="molecule type" value="Genomic_DNA"/>
</dbReference>
<dbReference type="Proteomes" id="UP000789508">
    <property type="component" value="Unassembled WGS sequence"/>
</dbReference>
<evidence type="ECO:0000313" key="2">
    <source>
        <dbReference type="Proteomes" id="UP000789508"/>
    </source>
</evidence>
<gene>
    <name evidence="1" type="ORF">ALEPTO_LOCUS11638</name>
</gene>
<dbReference type="AlphaFoldDB" id="A0A9N9HS15"/>
<feature type="non-terminal residue" evidence="1">
    <location>
        <position position="221"/>
    </location>
</feature>
<sequence length="221" mass="25483">YLAKVCAHLTSEDHDEILGRYKNHLLSIISSTSSLKRAKDKAHRLNDTAKRSFQRIEVTSFFKRLDTQVDTNATDSLAHATENLVNAKENLYESKLKARAYDGFVENTDVKNDRSSKRLRQETIISEEDKKQYLLLFFLSDANTVSKADDDNFDVLAEQQMREQFIRGLNPMNQYNVRMMAKYHDTRDNITKALVEAEKFSLLQGNFPFPPFGDSVPNSYE</sequence>
<proteinExistence type="predicted"/>
<protein>
    <submittedName>
        <fullName evidence="1">12141_t:CDS:1</fullName>
    </submittedName>
</protein>
<organism evidence="1 2">
    <name type="scientific">Ambispora leptoticha</name>
    <dbReference type="NCBI Taxonomy" id="144679"/>
    <lineage>
        <taxon>Eukaryota</taxon>
        <taxon>Fungi</taxon>
        <taxon>Fungi incertae sedis</taxon>
        <taxon>Mucoromycota</taxon>
        <taxon>Glomeromycotina</taxon>
        <taxon>Glomeromycetes</taxon>
        <taxon>Archaeosporales</taxon>
        <taxon>Ambisporaceae</taxon>
        <taxon>Ambispora</taxon>
    </lineage>
</organism>
<evidence type="ECO:0000313" key="1">
    <source>
        <dbReference type="EMBL" id="CAG8702734.1"/>
    </source>
</evidence>
<reference evidence="1" key="1">
    <citation type="submission" date="2021-06" db="EMBL/GenBank/DDBJ databases">
        <authorList>
            <person name="Kallberg Y."/>
            <person name="Tangrot J."/>
            <person name="Rosling A."/>
        </authorList>
    </citation>
    <scope>NUCLEOTIDE SEQUENCE</scope>
    <source>
        <strain evidence="1">FL130A</strain>
    </source>
</reference>
<keyword evidence="2" id="KW-1185">Reference proteome</keyword>
<name>A0A9N9HS15_9GLOM</name>
<dbReference type="OrthoDB" id="2430144at2759"/>
<accession>A0A9N9HS15</accession>
<comment type="caution">
    <text evidence="1">The sequence shown here is derived from an EMBL/GenBank/DDBJ whole genome shotgun (WGS) entry which is preliminary data.</text>
</comment>